<dbReference type="InterPro" id="IPR036390">
    <property type="entry name" value="WH_DNA-bd_sf"/>
</dbReference>
<dbReference type="AlphaFoldDB" id="A0A7K0FP37"/>
<dbReference type="InterPro" id="IPR005650">
    <property type="entry name" value="BlaI_family"/>
</dbReference>
<name>A0A7K0FP37_9SPHI</name>
<evidence type="ECO:0000256" key="3">
    <source>
        <dbReference type="ARBA" id="ARBA00023125"/>
    </source>
</evidence>
<dbReference type="RefSeq" id="WP_154287854.1">
    <property type="nucleotide sequence ID" value="NZ_WKJI01000002.1"/>
</dbReference>
<evidence type="ECO:0000313" key="6">
    <source>
        <dbReference type="Proteomes" id="UP000462931"/>
    </source>
</evidence>
<evidence type="ECO:0000256" key="1">
    <source>
        <dbReference type="ARBA" id="ARBA00011046"/>
    </source>
</evidence>
<dbReference type="SUPFAM" id="SSF46785">
    <property type="entry name" value="Winged helix' DNA-binding domain"/>
    <property type="match status" value="1"/>
</dbReference>
<evidence type="ECO:0000256" key="2">
    <source>
        <dbReference type="ARBA" id="ARBA00023015"/>
    </source>
</evidence>
<proteinExistence type="inferred from homology"/>
<keyword evidence="3" id="KW-0238">DNA-binding</keyword>
<reference evidence="5 6" key="1">
    <citation type="submission" date="2019-11" db="EMBL/GenBank/DDBJ databases">
        <authorList>
            <person name="Cheng Q."/>
            <person name="Yang Z."/>
        </authorList>
    </citation>
    <scope>NUCLEOTIDE SEQUENCE [LARGE SCALE GENOMIC DNA]</scope>
    <source>
        <strain evidence="5 6">HX-22-1</strain>
    </source>
</reference>
<dbReference type="PIRSF" id="PIRSF019455">
    <property type="entry name" value="CopR_AtkY"/>
    <property type="match status" value="1"/>
</dbReference>
<evidence type="ECO:0000313" key="5">
    <source>
        <dbReference type="EMBL" id="MRX47759.1"/>
    </source>
</evidence>
<dbReference type="Gene3D" id="1.10.10.10">
    <property type="entry name" value="Winged helix-like DNA-binding domain superfamily/Winged helix DNA-binding domain"/>
    <property type="match status" value="1"/>
</dbReference>
<protein>
    <submittedName>
        <fullName evidence="5">BlaI/MecI/CopY family transcriptional regulator</fullName>
    </submittedName>
</protein>
<accession>A0A7K0FP37</accession>
<sequence>MEREFKELTKAEEQIMQVIWEIQQGFVKDVIAHLPEPKPAYNTVSTIIRILETKGFVKHKAFGKSHQYLPSITKEEYKHYATDKLLNGYFENSVESMFSFFVKKQKIDLKEADEILKLIEKLKNDK</sequence>
<comment type="similarity">
    <text evidence="1">Belongs to the BlaI transcriptional regulatory family.</text>
</comment>
<dbReference type="GO" id="GO:0003677">
    <property type="term" value="F:DNA binding"/>
    <property type="evidence" value="ECO:0007669"/>
    <property type="project" value="UniProtKB-KW"/>
</dbReference>
<keyword evidence="6" id="KW-1185">Reference proteome</keyword>
<dbReference type="Proteomes" id="UP000462931">
    <property type="component" value="Unassembled WGS sequence"/>
</dbReference>
<evidence type="ECO:0000256" key="4">
    <source>
        <dbReference type="ARBA" id="ARBA00023163"/>
    </source>
</evidence>
<dbReference type="InterPro" id="IPR036388">
    <property type="entry name" value="WH-like_DNA-bd_sf"/>
</dbReference>
<dbReference type="Pfam" id="PF03965">
    <property type="entry name" value="Penicillinase_R"/>
    <property type="match status" value="1"/>
</dbReference>
<comment type="caution">
    <text evidence="5">The sequence shown here is derived from an EMBL/GenBank/DDBJ whole genome shotgun (WGS) entry which is preliminary data.</text>
</comment>
<keyword evidence="4" id="KW-0804">Transcription</keyword>
<gene>
    <name evidence="5" type="ORF">GJJ64_11190</name>
</gene>
<keyword evidence="2" id="KW-0805">Transcription regulation</keyword>
<organism evidence="5 6">
    <name type="scientific">Pedobacter puniceum</name>
    <dbReference type="NCBI Taxonomy" id="2666136"/>
    <lineage>
        <taxon>Bacteria</taxon>
        <taxon>Pseudomonadati</taxon>
        <taxon>Bacteroidota</taxon>
        <taxon>Sphingobacteriia</taxon>
        <taxon>Sphingobacteriales</taxon>
        <taxon>Sphingobacteriaceae</taxon>
        <taxon>Pedobacter</taxon>
    </lineage>
</organism>
<dbReference type="GO" id="GO:0045892">
    <property type="term" value="P:negative regulation of DNA-templated transcription"/>
    <property type="evidence" value="ECO:0007669"/>
    <property type="project" value="InterPro"/>
</dbReference>
<dbReference type="EMBL" id="WKJI01000002">
    <property type="protein sequence ID" value="MRX47759.1"/>
    <property type="molecule type" value="Genomic_DNA"/>
</dbReference>
<dbReference type="Gene3D" id="1.10.4040.10">
    <property type="entry name" value="Penicillinase repressor domain"/>
    <property type="match status" value="1"/>
</dbReference>